<keyword evidence="2" id="KW-0732">Signal</keyword>
<reference evidence="3" key="1">
    <citation type="submission" date="2023-10" db="EMBL/GenBank/DDBJ databases">
        <authorList>
            <person name="Hackl T."/>
        </authorList>
    </citation>
    <scope>NUCLEOTIDE SEQUENCE</scope>
</reference>
<sequence length="134" mass="14738">MHPSSALVIMLSAAGVLAVPSSNGGRRVHLRAASEQEGHLARGFARAVSLPRALSLDDIVKTQEKCMENCQEAHRKELKNIPDSDSDSGADVDYDRDNRHADAELVRCEDECNDTAEEERKKYNKENGVDSDSD</sequence>
<evidence type="ECO:0000256" key="2">
    <source>
        <dbReference type="SAM" id="SignalP"/>
    </source>
</evidence>
<evidence type="ECO:0000313" key="3">
    <source>
        <dbReference type="EMBL" id="CAJ2502151.1"/>
    </source>
</evidence>
<feature type="region of interest" description="Disordered" evidence="1">
    <location>
        <begin position="77"/>
        <end position="98"/>
    </location>
</feature>
<name>A0AAI8VD13_9PEZI</name>
<evidence type="ECO:0000313" key="4">
    <source>
        <dbReference type="Proteomes" id="UP001295740"/>
    </source>
</evidence>
<feature type="compositionally biased region" description="Basic and acidic residues" evidence="1">
    <location>
        <begin position="118"/>
        <end position="128"/>
    </location>
</feature>
<protein>
    <submittedName>
        <fullName evidence="3">Uu.00g095450.m01.CDS01</fullName>
    </submittedName>
</protein>
<comment type="caution">
    <text evidence="3">The sequence shown here is derived from an EMBL/GenBank/DDBJ whole genome shotgun (WGS) entry which is preliminary data.</text>
</comment>
<evidence type="ECO:0000256" key="1">
    <source>
        <dbReference type="SAM" id="MobiDB-lite"/>
    </source>
</evidence>
<feature type="region of interest" description="Disordered" evidence="1">
    <location>
        <begin position="115"/>
        <end position="134"/>
    </location>
</feature>
<dbReference type="AlphaFoldDB" id="A0AAI8VD13"/>
<keyword evidence="4" id="KW-1185">Reference proteome</keyword>
<proteinExistence type="predicted"/>
<gene>
    <name evidence="3" type="ORF">KHLLAP_LOCUS2619</name>
</gene>
<organism evidence="3 4">
    <name type="scientific">Anthostomella pinea</name>
    <dbReference type="NCBI Taxonomy" id="933095"/>
    <lineage>
        <taxon>Eukaryota</taxon>
        <taxon>Fungi</taxon>
        <taxon>Dikarya</taxon>
        <taxon>Ascomycota</taxon>
        <taxon>Pezizomycotina</taxon>
        <taxon>Sordariomycetes</taxon>
        <taxon>Xylariomycetidae</taxon>
        <taxon>Xylariales</taxon>
        <taxon>Xylariaceae</taxon>
        <taxon>Anthostomella</taxon>
    </lineage>
</organism>
<dbReference type="EMBL" id="CAUWAG010000004">
    <property type="protein sequence ID" value="CAJ2502151.1"/>
    <property type="molecule type" value="Genomic_DNA"/>
</dbReference>
<dbReference type="Proteomes" id="UP001295740">
    <property type="component" value="Unassembled WGS sequence"/>
</dbReference>
<feature type="signal peptide" evidence="2">
    <location>
        <begin position="1"/>
        <end position="18"/>
    </location>
</feature>
<feature type="chain" id="PRO_5042618732" evidence="2">
    <location>
        <begin position="19"/>
        <end position="134"/>
    </location>
</feature>
<accession>A0AAI8VD13</accession>